<accession>A0A0G0XE70</accession>
<evidence type="ECO:0000256" key="6">
    <source>
        <dbReference type="PROSITE-ProRule" id="PRU00706"/>
    </source>
</evidence>
<dbReference type="CDD" id="cd04413">
    <property type="entry name" value="NDPk_I"/>
    <property type="match status" value="1"/>
</dbReference>
<feature type="domain" description="Nucleoside diphosphate kinase-like" evidence="7">
    <location>
        <begin position="2"/>
        <end position="182"/>
    </location>
</feature>
<dbReference type="InterPro" id="IPR034907">
    <property type="entry name" value="NDK-like_dom"/>
</dbReference>
<proteinExistence type="inferred from homology"/>
<evidence type="ECO:0000256" key="5">
    <source>
        <dbReference type="ARBA" id="ARBA00022777"/>
    </source>
</evidence>
<comment type="similarity">
    <text evidence="2 6">Belongs to the NDK family.</text>
</comment>
<dbReference type="PROSITE" id="PS51374">
    <property type="entry name" value="NDPK_LIKE"/>
    <property type="match status" value="1"/>
</dbReference>
<dbReference type="PANTHER" id="PTHR11349">
    <property type="entry name" value="NUCLEOSIDE DIPHOSPHATE KINASE"/>
    <property type="match status" value="1"/>
</dbReference>
<comment type="caution">
    <text evidence="8">The sequence shown here is derived from an EMBL/GenBank/DDBJ whole genome shotgun (WGS) entry which is preliminary data.</text>
</comment>
<dbReference type="SMART" id="SM00562">
    <property type="entry name" value="NDK"/>
    <property type="match status" value="1"/>
</dbReference>
<dbReference type="Proteomes" id="UP000033858">
    <property type="component" value="Unassembled WGS sequence"/>
</dbReference>
<gene>
    <name evidence="8" type="ORF">UU32_C0023G0005</name>
</gene>
<keyword evidence="4" id="KW-0808">Transferase</keyword>
<dbReference type="EC" id="2.7.4.6" evidence="3"/>
<comment type="caution">
    <text evidence="6">Lacks conserved residue(s) required for the propagation of feature annotation.</text>
</comment>
<dbReference type="AlphaFoldDB" id="A0A0G0XE70"/>
<evidence type="ECO:0000259" key="7">
    <source>
        <dbReference type="SMART" id="SM00562"/>
    </source>
</evidence>
<organism evidence="8 9">
    <name type="scientific">Candidatus Woesebacteria bacterium GW2011_GWB1_41_10</name>
    <dbReference type="NCBI Taxonomy" id="1618577"/>
    <lineage>
        <taxon>Bacteria</taxon>
        <taxon>Candidatus Woeseibacteriota</taxon>
    </lineage>
</organism>
<name>A0A0G0XE70_9BACT</name>
<dbReference type="GO" id="GO:0004550">
    <property type="term" value="F:nucleoside diphosphate kinase activity"/>
    <property type="evidence" value="ECO:0007669"/>
    <property type="project" value="UniProtKB-EC"/>
</dbReference>
<evidence type="ECO:0000256" key="4">
    <source>
        <dbReference type="ARBA" id="ARBA00022679"/>
    </source>
</evidence>
<evidence type="ECO:0000256" key="1">
    <source>
        <dbReference type="ARBA" id="ARBA00001946"/>
    </source>
</evidence>
<evidence type="ECO:0000313" key="8">
    <source>
        <dbReference type="EMBL" id="KKR86062.1"/>
    </source>
</evidence>
<dbReference type="PATRIC" id="fig|1618577.3.peg.349"/>
<dbReference type="InterPro" id="IPR036850">
    <property type="entry name" value="NDK-like_dom_sf"/>
</dbReference>
<evidence type="ECO:0000256" key="3">
    <source>
        <dbReference type="ARBA" id="ARBA00012966"/>
    </source>
</evidence>
<comment type="cofactor">
    <cofactor evidence="1">
        <name>Mg(2+)</name>
        <dbReference type="ChEBI" id="CHEBI:18420"/>
    </cofactor>
</comment>
<dbReference type="Gene3D" id="3.30.70.141">
    <property type="entry name" value="Nucleoside diphosphate kinase-like domain"/>
    <property type="match status" value="1"/>
</dbReference>
<reference evidence="8 9" key="1">
    <citation type="journal article" date="2015" name="Nature">
        <title>rRNA introns, odd ribosomes, and small enigmatic genomes across a large radiation of phyla.</title>
        <authorList>
            <person name="Brown C.T."/>
            <person name="Hug L.A."/>
            <person name="Thomas B.C."/>
            <person name="Sharon I."/>
            <person name="Castelle C.J."/>
            <person name="Singh A."/>
            <person name="Wilkins M.J."/>
            <person name="Williams K.H."/>
            <person name="Banfield J.F."/>
        </authorList>
    </citation>
    <scope>NUCLEOTIDE SEQUENCE [LARGE SCALE GENOMIC DNA]</scope>
</reference>
<sequence length="183" mass="20670">MTEQTVVLIKPDGVRKGIIGEVLARFERVGLKLVAAKMIWVDKTFVGKHYKDDDAYHESVGEKTLENYQKYGMDAKENLGTKDPIEIGRMVRKWNMEFLSSGPVFTMLLEGPGAVALVRKIVGHTFPAEALPGTIRGDFALDSAFLSNLQKRTTQNIVHASGNVEEAEFERKLWFKEKDIYSY</sequence>
<evidence type="ECO:0000256" key="2">
    <source>
        <dbReference type="ARBA" id="ARBA00008142"/>
    </source>
</evidence>
<evidence type="ECO:0000313" key="9">
    <source>
        <dbReference type="Proteomes" id="UP000033858"/>
    </source>
</evidence>
<dbReference type="EMBL" id="LCAE01000023">
    <property type="protein sequence ID" value="KKR86062.1"/>
    <property type="molecule type" value="Genomic_DNA"/>
</dbReference>
<protein>
    <recommendedName>
        <fullName evidence="3">nucleoside-diphosphate kinase</fullName>
        <ecNumber evidence="3">2.7.4.6</ecNumber>
    </recommendedName>
</protein>
<keyword evidence="5 8" id="KW-0418">Kinase</keyword>
<dbReference type="Pfam" id="PF00334">
    <property type="entry name" value="NDK"/>
    <property type="match status" value="2"/>
</dbReference>
<dbReference type="SUPFAM" id="SSF54919">
    <property type="entry name" value="Nucleoside diphosphate kinase, NDK"/>
    <property type="match status" value="1"/>
</dbReference>